<proteinExistence type="predicted"/>
<keyword evidence="4" id="KW-1185">Reference proteome</keyword>
<feature type="region of interest" description="Disordered" evidence="1">
    <location>
        <begin position="45"/>
        <end position="87"/>
    </location>
</feature>
<dbReference type="Pfam" id="PF18878">
    <property type="entry name" value="PPE-PPW"/>
    <property type="match status" value="1"/>
</dbReference>
<feature type="compositionally biased region" description="Pro residues" evidence="1">
    <location>
        <begin position="1"/>
        <end position="26"/>
    </location>
</feature>
<dbReference type="Proteomes" id="UP001519535">
    <property type="component" value="Unassembled WGS sequence"/>
</dbReference>
<protein>
    <recommendedName>
        <fullName evidence="2">PPE-PPW subfamily C-terminal domain-containing protein</fullName>
    </recommendedName>
</protein>
<name>A0ABS5RI06_9MYCO</name>
<accession>A0ABS5RI06</accession>
<evidence type="ECO:0000313" key="3">
    <source>
        <dbReference type="EMBL" id="MBS9533928.1"/>
    </source>
</evidence>
<feature type="compositionally biased region" description="Low complexity" evidence="1">
    <location>
        <begin position="45"/>
        <end position="54"/>
    </location>
</feature>
<feature type="domain" description="PPE-PPW subfamily C-terminal" evidence="2">
    <location>
        <begin position="108"/>
        <end position="154"/>
    </location>
</feature>
<dbReference type="InterPro" id="IPR043641">
    <property type="entry name" value="PPE-PPW_C"/>
</dbReference>
<feature type="non-terminal residue" evidence="3">
    <location>
        <position position="1"/>
    </location>
</feature>
<gene>
    <name evidence="3" type="ORF">KIH27_10060</name>
</gene>
<organism evidence="3 4">
    <name type="scientific">Mycolicibacter acidiphilus</name>
    <dbReference type="NCBI Taxonomy" id="2835306"/>
    <lineage>
        <taxon>Bacteria</taxon>
        <taxon>Bacillati</taxon>
        <taxon>Actinomycetota</taxon>
        <taxon>Actinomycetes</taxon>
        <taxon>Mycobacteriales</taxon>
        <taxon>Mycobacteriaceae</taxon>
        <taxon>Mycolicibacter</taxon>
    </lineage>
</organism>
<evidence type="ECO:0000256" key="1">
    <source>
        <dbReference type="SAM" id="MobiDB-lite"/>
    </source>
</evidence>
<sequence>APAPAPPAPPAPALPTTPPPPPPTPAGPAVMPVQMLAYLVGGMGAQARRSAGTGARRRKAAEADRAAAPGEAAAAEEQARRQRRRRAKAGMLGRGYEYMDLEPDPVSASARGGGPFGFADTVPRADAGAPAGLTALAGDAFGGVATMPMVPGSWDGECGAGPDGMR</sequence>
<comment type="caution">
    <text evidence="3">The sequence shown here is derived from an EMBL/GenBank/DDBJ whole genome shotgun (WGS) entry which is preliminary data.</text>
</comment>
<dbReference type="EMBL" id="JAHCLR010000015">
    <property type="protein sequence ID" value="MBS9533928.1"/>
    <property type="molecule type" value="Genomic_DNA"/>
</dbReference>
<feature type="region of interest" description="Disordered" evidence="1">
    <location>
        <begin position="1"/>
        <end position="29"/>
    </location>
</feature>
<feature type="compositionally biased region" description="Low complexity" evidence="1">
    <location>
        <begin position="66"/>
        <end position="76"/>
    </location>
</feature>
<reference evidence="3 4" key="1">
    <citation type="submission" date="2021-05" db="EMBL/GenBank/DDBJ databases">
        <title>Mycobacterium acidophilum sp. nov., an extremely acid-tolerant member of the genus Mycobacterium.</title>
        <authorList>
            <person name="Xia J."/>
        </authorList>
    </citation>
    <scope>NUCLEOTIDE SEQUENCE [LARGE SCALE GENOMIC DNA]</scope>
    <source>
        <strain evidence="3 4">M1</strain>
    </source>
</reference>
<evidence type="ECO:0000259" key="2">
    <source>
        <dbReference type="Pfam" id="PF18878"/>
    </source>
</evidence>
<evidence type="ECO:0000313" key="4">
    <source>
        <dbReference type="Proteomes" id="UP001519535"/>
    </source>
</evidence>